<keyword evidence="2" id="KW-1185">Reference proteome</keyword>
<name>A0ABQ7T1Y9_PHRPL</name>
<accession>A0ABQ7T1Y9</accession>
<dbReference type="EMBL" id="JAIPUX010001880">
    <property type="protein sequence ID" value="KAH0623610.1"/>
    <property type="molecule type" value="Genomic_DNA"/>
</dbReference>
<dbReference type="Proteomes" id="UP000826234">
    <property type="component" value="Unassembled WGS sequence"/>
</dbReference>
<sequence>MAGSNAVTSTVAGISKDLVELQHLIQFPEEVASILTEQEQDLYRRVLPIDYLCFLTRDLGNADCQNKLSTIKASISATLLSPPNGEHNAVEDLVTRFNEVG</sequence>
<evidence type="ECO:0000313" key="2">
    <source>
        <dbReference type="Proteomes" id="UP000826234"/>
    </source>
</evidence>
<comment type="caution">
    <text evidence="1">The sequence shown here is derived from an EMBL/GenBank/DDBJ whole genome shotgun (WGS) entry which is preliminary data.</text>
</comment>
<organism evidence="1 2">
    <name type="scientific">Phrynosoma platyrhinos</name>
    <name type="common">Desert horned lizard</name>
    <dbReference type="NCBI Taxonomy" id="52577"/>
    <lineage>
        <taxon>Eukaryota</taxon>
        <taxon>Metazoa</taxon>
        <taxon>Chordata</taxon>
        <taxon>Craniata</taxon>
        <taxon>Vertebrata</taxon>
        <taxon>Euteleostomi</taxon>
        <taxon>Lepidosauria</taxon>
        <taxon>Squamata</taxon>
        <taxon>Bifurcata</taxon>
        <taxon>Unidentata</taxon>
        <taxon>Episquamata</taxon>
        <taxon>Toxicofera</taxon>
        <taxon>Iguania</taxon>
        <taxon>Phrynosomatidae</taxon>
        <taxon>Phrynosomatinae</taxon>
        <taxon>Phrynosoma</taxon>
    </lineage>
</organism>
<protein>
    <submittedName>
        <fullName evidence="1">Uncharacterized protein</fullName>
    </submittedName>
</protein>
<evidence type="ECO:0000313" key="1">
    <source>
        <dbReference type="EMBL" id="KAH0623610.1"/>
    </source>
</evidence>
<reference evidence="1 2" key="1">
    <citation type="journal article" date="2022" name="Gigascience">
        <title>A chromosome-level genome assembly and annotation of the desert horned lizard, Phrynosoma platyrhinos, provides insight into chromosomal rearrangements among reptiles.</title>
        <authorList>
            <person name="Koochekian N."/>
            <person name="Ascanio A."/>
            <person name="Farleigh K."/>
            <person name="Card D.C."/>
            <person name="Schield D.R."/>
            <person name="Castoe T.A."/>
            <person name="Jezkova T."/>
        </authorList>
    </citation>
    <scope>NUCLEOTIDE SEQUENCE [LARGE SCALE GENOMIC DNA]</scope>
    <source>
        <strain evidence="1">NK-2021</strain>
    </source>
</reference>
<gene>
    <name evidence="1" type="ORF">JD844_006544</name>
</gene>
<proteinExistence type="predicted"/>